<accession>A0A9N7ZAC6</accession>
<comment type="caution">
    <text evidence="2">The sequence shown here is derived from an EMBL/GenBank/DDBJ whole genome shotgun (WGS) entry which is preliminary data.</text>
</comment>
<dbReference type="EMBL" id="CADEAL010004511">
    <property type="protein sequence ID" value="CAB1461143.1"/>
    <property type="molecule type" value="Genomic_DNA"/>
</dbReference>
<keyword evidence="3" id="KW-1185">Reference proteome</keyword>
<feature type="non-terminal residue" evidence="2">
    <location>
        <position position="1"/>
    </location>
</feature>
<gene>
    <name evidence="2" type="ORF">PLEPLA_LOCUS49018</name>
</gene>
<feature type="region of interest" description="Disordered" evidence="1">
    <location>
        <begin position="1"/>
        <end position="26"/>
    </location>
</feature>
<dbReference type="Proteomes" id="UP001153269">
    <property type="component" value="Unassembled WGS sequence"/>
</dbReference>
<evidence type="ECO:0000313" key="3">
    <source>
        <dbReference type="Proteomes" id="UP001153269"/>
    </source>
</evidence>
<dbReference type="AlphaFoldDB" id="A0A9N7ZAC6"/>
<reference evidence="2" key="1">
    <citation type="submission" date="2020-03" db="EMBL/GenBank/DDBJ databases">
        <authorList>
            <person name="Weist P."/>
        </authorList>
    </citation>
    <scope>NUCLEOTIDE SEQUENCE</scope>
</reference>
<sequence length="151" mass="16475">MEKKERAGTNIHIKTPHPAADRDGSHSEEAVFENYIADIEVDGKQRAAATSHPTASANVYFWAPLTDACALCGQSRIYCHAVAPAPSKLCEKVFSPLKTQCNGMRPVPRVHFHGADNTTDVWSSDKVGAARVTRSEYLYADVHVHGHSGFS</sequence>
<proteinExistence type="predicted"/>
<name>A0A9N7ZAC6_PLEPL</name>
<evidence type="ECO:0000256" key="1">
    <source>
        <dbReference type="SAM" id="MobiDB-lite"/>
    </source>
</evidence>
<evidence type="ECO:0000313" key="2">
    <source>
        <dbReference type="EMBL" id="CAB1461143.1"/>
    </source>
</evidence>
<organism evidence="2 3">
    <name type="scientific">Pleuronectes platessa</name>
    <name type="common">European plaice</name>
    <dbReference type="NCBI Taxonomy" id="8262"/>
    <lineage>
        <taxon>Eukaryota</taxon>
        <taxon>Metazoa</taxon>
        <taxon>Chordata</taxon>
        <taxon>Craniata</taxon>
        <taxon>Vertebrata</taxon>
        <taxon>Euteleostomi</taxon>
        <taxon>Actinopterygii</taxon>
        <taxon>Neopterygii</taxon>
        <taxon>Teleostei</taxon>
        <taxon>Neoteleostei</taxon>
        <taxon>Acanthomorphata</taxon>
        <taxon>Carangaria</taxon>
        <taxon>Pleuronectiformes</taxon>
        <taxon>Pleuronectoidei</taxon>
        <taxon>Pleuronectidae</taxon>
        <taxon>Pleuronectes</taxon>
    </lineage>
</organism>
<protein>
    <submittedName>
        <fullName evidence="2">Uncharacterized protein</fullName>
    </submittedName>
</protein>